<organism evidence="2 3">
    <name type="scientific">Durusdinium trenchii</name>
    <dbReference type="NCBI Taxonomy" id="1381693"/>
    <lineage>
        <taxon>Eukaryota</taxon>
        <taxon>Sar</taxon>
        <taxon>Alveolata</taxon>
        <taxon>Dinophyceae</taxon>
        <taxon>Suessiales</taxon>
        <taxon>Symbiodiniaceae</taxon>
        <taxon>Durusdinium</taxon>
    </lineage>
</organism>
<keyword evidence="3" id="KW-1185">Reference proteome</keyword>
<accession>A0ABP0LWG5</accession>
<name>A0ABP0LWG5_9DINO</name>
<dbReference type="EMBL" id="CAXAMN010014080">
    <property type="protein sequence ID" value="CAK9042440.1"/>
    <property type="molecule type" value="Genomic_DNA"/>
</dbReference>
<proteinExistence type="predicted"/>
<evidence type="ECO:0000256" key="1">
    <source>
        <dbReference type="SAM" id="MobiDB-lite"/>
    </source>
</evidence>
<comment type="caution">
    <text evidence="2">The sequence shown here is derived from an EMBL/GenBank/DDBJ whole genome shotgun (WGS) entry which is preliminary data.</text>
</comment>
<gene>
    <name evidence="2" type="ORF">CCMP2556_LOCUS22594</name>
</gene>
<evidence type="ECO:0000313" key="3">
    <source>
        <dbReference type="Proteomes" id="UP001642484"/>
    </source>
</evidence>
<sequence length="249" mass="26986">MGCGGTKSAEGAESPGMPPGPVEAKPPAKPTPAADGAQGLQSDDPEVLRQALSNALSRGQRGPEITDAEARLRAKLQIPADWDLKTFCAGRRLEGGLGGRKASTVVAFQPQPPQVVKAMQSVLDGTYRKVYTRDRRGAPIPDRFTVKEVHRVLNDQVWREYESQRDAVRKACAAQQAELPDGSHTVNHLKQSGGLAALPPLDEALAPIWRLSDNQEKLMGLDPNYSFVLPCYIGEFVCTSTLFERIETG</sequence>
<dbReference type="Proteomes" id="UP001642484">
    <property type="component" value="Unassembled WGS sequence"/>
</dbReference>
<reference evidence="2 3" key="1">
    <citation type="submission" date="2024-02" db="EMBL/GenBank/DDBJ databases">
        <authorList>
            <person name="Chen Y."/>
            <person name="Shah S."/>
            <person name="Dougan E. K."/>
            <person name="Thang M."/>
            <person name="Chan C."/>
        </authorList>
    </citation>
    <scope>NUCLEOTIDE SEQUENCE [LARGE SCALE GENOMIC DNA]</scope>
</reference>
<protein>
    <submittedName>
        <fullName evidence="2">Uncharacterized protein</fullName>
    </submittedName>
</protein>
<feature type="region of interest" description="Disordered" evidence="1">
    <location>
        <begin position="1"/>
        <end position="47"/>
    </location>
</feature>
<evidence type="ECO:0000313" key="2">
    <source>
        <dbReference type="EMBL" id="CAK9042440.1"/>
    </source>
</evidence>